<protein>
    <submittedName>
        <fullName evidence="2">Uncharacterized protein</fullName>
    </submittedName>
</protein>
<keyword evidence="3" id="KW-1185">Reference proteome</keyword>
<proteinExistence type="predicted"/>
<keyword evidence="1" id="KW-0175">Coiled coil</keyword>
<evidence type="ECO:0000313" key="2">
    <source>
        <dbReference type="EMBL" id="SDC65662.1"/>
    </source>
</evidence>
<accession>A0A1G6ND20</accession>
<dbReference type="EMBL" id="FMZZ01000003">
    <property type="protein sequence ID" value="SDC65662.1"/>
    <property type="molecule type" value="Genomic_DNA"/>
</dbReference>
<dbReference type="STRING" id="1271860.SAMN05216174_103303"/>
<gene>
    <name evidence="2" type="ORF">SAMN05216174_103303</name>
</gene>
<dbReference type="Proteomes" id="UP000199501">
    <property type="component" value="Unassembled WGS sequence"/>
</dbReference>
<evidence type="ECO:0000256" key="1">
    <source>
        <dbReference type="SAM" id="Coils"/>
    </source>
</evidence>
<reference evidence="3" key="1">
    <citation type="submission" date="2016-10" db="EMBL/GenBank/DDBJ databases">
        <authorList>
            <person name="Varghese N."/>
            <person name="Submissions S."/>
        </authorList>
    </citation>
    <scope>NUCLEOTIDE SEQUENCE [LARGE SCALE GENOMIC DNA]</scope>
    <source>
        <strain evidence="3">IBRC-M 10403</strain>
    </source>
</reference>
<dbReference type="RefSeq" id="WP_228771499.1">
    <property type="nucleotide sequence ID" value="NZ_FMZZ01000003.1"/>
</dbReference>
<dbReference type="AlphaFoldDB" id="A0A1G6ND20"/>
<name>A0A1G6ND20_9PSEU</name>
<sequence length="169" mass="18338">MTDLDQPGPRTGSIADSVGRLLAQAADASGDRGATDAKEITAITDAMVRLLAGTPLRSDGKLTVKSLAAEAGLLRNKLTHKHTGLKDLFNALVIAQNTRPALTEDLHRDNDELRARLAKITHERNELKTANAHFARVVHVLEVENHQLRTSAEEHGNVRALRRSSPVPP</sequence>
<feature type="coiled-coil region" evidence="1">
    <location>
        <begin position="103"/>
        <end position="130"/>
    </location>
</feature>
<evidence type="ECO:0000313" key="3">
    <source>
        <dbReference type="Proteomes" id="UP000199501"/>
    </source>
</evidence>
<organism evidence="2 3">
    <name type="scientific">Actinokineospora iranica</name>
    <dbReference type="NCBI Taxonomy" id="1271860"/>
    <lineage>
        <taxon>Bacteria</taxon>
        <taxon>Bacillati</taxon>
        <taxon>Actinomycetota</taxon>
        <taxon>Actinomycetes</taxon>
        <taxon>Pseudonocardiales</taxon>
        <taxon>Pseudonocardiaceae</taxon>
        <taxon>Actinokineospora</taxon>
    </lineage>
</organism>